<proteinExistence type="predicted"/>
<dbReference type="Pfam" id="PF09778">
    <property type="entry name" value="Guanylate_cyc_2"/>
    <property type="match status" value="1"/>
</dbReference>
<name>A0AAV3Q6L8_LITER</name>
<keyword evidence="2" id="KW-1185">Reference proteome</keyword>
<reference evidence="1 2" key="1">
    <citation type="submission" date="2024-01" db="EMBL/GenBank/DDBJ databases">
        <title>The complete chloroplast genome sequence of Lithospermum erythrorhizon: insights into the phylogenetic relationship among Boraginaceae species and the maternal lineages of purple gromwells.</title>
        <authorList>
            <person name="Okada T."/>
            <person name="Watanabe K."/>
        </authorList>
    </citation>
    <scope>NUCLEOTIDE SEQUENCE [LARGE SCALE GENOMIC DNA]</scope>
</reference>
<dbReference type="EMBL" id="BAABME010003589">
    <property type="protein sequence ID" value="GAA0159399.1"/>
    <property type="molecule type" value="Genomic_DNA"/>
</dbReference>
<dbReference type="Proteomes" id="UP001454036">
    <property type="component" value="Unassembled WGS sequence"/>
</dbReference>
<dbReference type="AlphaFoldDB" id="A0AAV3Q6L8"/>
<sequence length="272" mass="30997">MKMWPVYLLLNKILGAEGDIQETEECHLSWFSSYQLEESLDHGKHTDSISSSHSTEVPHINQVHTWDCGLACVLMVLRAHGINDPTLQELEDVCSTTSIWTVDLAYLLKKFAISFQYFTITLEANPNFSGETFYKSAAMQEQLHNDILRVNVLFQRAREAGIIIQRRSISAKEISLLILSGKHIAIALVDQYKLRPSWTEDICLAGFDSNSPDYTGHYVVICGYDSVRDEFEIRDPARSRKDERVSSRCLEEARKSFGTDEDLLLINLFGKE</sequence>
<organism evidence="1 2">
    <name type="scientific">Lithospermum erythrorhizon</name>
    <name type="common">Purple gromwell</name>
    <name type="synonym">Lithospermum officinale var. erythrorhizon</name>
    <dbReference type="NCBI Taxonomy" id="34254"/>
    <lineage>
        <taxon>Eukaryota</taxon>
        <taxon>Viridiplantae</taxon>
        <taxon>Streptophyta</taxon>
        <taxon>Embryophyta</taxon>
        <taxon>Tracheophyta</taxon>
        <taxon>Spermatophyta</taxon>
        <taxon>Magnoliopsida</taxon>
        <taxon>eudicotyledons</taxon>
        <taxon>Gunneridae</taxon>
        <taxon>Pentapetalae</taxon>
        <taxon>asterids</taxon>
        <taxon>lamiids</taxon>
        <taxon>Boraginales</taxon>
        <taxon>Boraginaceae</taxon>
        <taxon>Boraginoideae</taxon>
        <taxon>Lithospermeae</taxon>
        <taxon>Lithospermum</taxon>
    </lineage>
</organism>
<comment type="caution">
    <text evidence="1">The sequence shown here is derived from an EMBL/GenBank/DDBJ whole genome shotgun (WGS) entry which is preliminary data.</text>
</comment>
<dbReference type="InterPro" id="IPR018616">
    <property type="entry name" value="GUCD1"/>
</dbReference>
<dbReference type="Gene3D" id="3.90.70.10">
    <property type="entry name" value="Cysteine proteinases"/>
    <property type="match status" value="1"/>
</dbReference>
<gene>
    <name evidence="1" type="ORF">LIER_16180</name>
</gene>
<evidence type="ECO:0000313" key="2">
    <source>
        <dbReference type="Proteomes" id="UP001454036"/>
    </source>
</evidence>
<dbReference type="PANTHER" id="PTHR31400:SF1">
    <property type="entry name" value="PROTEIN GUCD1"/>
    <property type="match status" value="1"/>
</dbReference>
<protein>
    <submittedName>
        <fullName evidence="1">Guanylate cyclase</fullName>
    </submittedName>
</protein>
<accession>A0AAV3Q6L8</accession>
<evidence type="ECO:0000313" key="1">
    <source>
        <dbReference type="EMBL" id="GAA0159399.1"/>
    </source>
</evidence>
<dbReference type="PANTHER" id="PTHR31400">
    <property type="entry name" value="GUANYLYL CYCLASE DOMAIN CONTAINING PROTEIN 1 GUCD1"/>
    <property type="match status" value="1"/>
</dbReference>